<name>A0ABR3SE28_9PEZI</name>
<sequence>MDNSSQGLYQWELQAHGGIGNCRNSSEEHWKRHKEIAEALRALHNHLGTPTHDEPSASPQPAPAHPPPDGTATATATTKLPRRKDLKAEKKLHRALNRPAAAAAALTSSAIAAVGRAMHPAAPDLNGGLLDLDDPDFLANLVWCGLDAYVVAPSAHALRRLLLRADRSGGAPRAAPDFAAEKARVLRELGAGPDLAGRGRKARDLLARVARLVQRDFEAVWREERETARRRGGFLRYMSRKTLMRILEMKQERRERLDTDEAENAEEGPEEEDEVEDEADEWGGWDYKLWMPDGPYGRNGLQEDEPDMPSDHDVLHEEPLSPEASTPVPDDAENAQHTLQDPTEEPPEERDLRPTLDELLTAKEMPSAFGIVPGCLCCFCFERSKLAETFLGPFISTAKSGNAPEDKPLARKRVRKKPTRDNRKVLSTALDTSWTLPNLSYYLHPSPPPPPRTPSPADPVRLLAPIGRSTVLATAPLPRATASAILSARPSWAPFPTGAVALAVDAPLADYLLRGRGAAPADVESQMRGAVAAGWLAEQVWQFHVAAALNRAKAALRERLGEGGLAPEEEWVLARRLAEGVERVCWCRGVRTERVVECACAGCEVGVFHARCVGVATKGAAGERWFCDACLDRVRGEVVVGRARSGDPFLDGFSGMVIAELFQHGELVWSGQGFGDFFAEGMRFDRLLERAAEMEREARDEALRGPDAAWPRKYRDLSEEVRGKLEREYQAPDGWQLWKPQDDKVRREASPASSSTTRSDVSTASTATGYWAVSEDEDEKEDTRTNGPGAAIRLQATREKWNEKAAPYLGSPYL</sequence>
<comment type="caution">
    <text evidence="6">The sequence shown here is derived from an EMBL/GenBank/DDBJ whole genome shotgun (WGS) entry which is preliminary data.</text>
</comment>
<gene>
    <name evidence="6" type="ORF">SLS56_010596</name>
</gene>
<keyword evidence="2" id="KW-0863">Zinc-finger</keyword>
<dbReference type="Proteomes" id="UP001521116">
    <property type="component" value="Unassembled WGS sequence"/>
</dbReference>
<dbReference type="InterPro" id="IPR013083">
    <property type="entry name" value="Znf_RING/FYVE/PHD"/>
</dbReference>
<accession>A0ABR3SE28</accession>
<protein>
    <recommendedName>
        <fullName evidence="5">Zinc finger PHD-type domain-containing protein</fullName>
    </recommendedName>
</protein>
<reference evidence="6 7" key="1">
    <citation type="submission" date="2024-02" db="EMBL/GenBank/DDBJ databases">
        <title>De novo assembly and annotation of 12 fungi associated with fruit tree decline syndrome in Ontario, Canada.</title>
        <authorList>
            <person name="Sulman M."/>
            <person name="Ellouze W."/>
            <person name="Ilyukhin E."/>
        </authorList>
    </citation>
    <scope>NUCLEOTIDE SEQUENCE [LARGE SCALE GENOMIC DNA]</scope>
    <source>
        <strain evidence="6 7">M1-105</strain>
    </source>
</reference>
<dbReference type="PROSITE" id="PS01359">
    <property type="entry name" value="ZF_PHD_1"/>
    <property type="match status" value="1"/>
</dbReference>
<dbReference type="InterPro" id="IPR019786">
    <property type="entry name" value="Zinc_finger_PHD-type_CS"/>
</dbReference>
<evidence type="ECO:0000256" key="4">
    <source>
        <dbReference type="SAM" id="MobiDB-lite"/>
    </source>
</evidence>
<feature type="region of interest" description="Disordered" evidence="4">
    <location>
        <begin position="252"/>
        <end position="351"/>
    </location>
</feature>
<evidence type="ECO:0000313" key="6">
    <source>
        <dbReference type="EMBL" id="KAL1618378.1"/>
    </source>
</evidence>
<feature type="region of interest" description="Disordered" evidence="4">
    <location>
        <begin position="47"/>
        <end position="85"/>
    </location>
</feature>
<feature type="compositionally biased region" description="Basic and acidic residues" evidence="4">
    <location>
        <begin position="309"/>
        <end position="319"/>
    </location>
</feature>
<dbReference type="InterPro" id="IPR001965">
    <property type="entry name" value="Znf_PHD"/>
</dbReference>
<feature type="region of interest" description="Disordered" evidence="4">
    <location>
        <begin position="397"/>
        <end position="422"/>
    </location>
</feature>
<organism evidence="6 7">
    <name type="scientific">Neofusicoccum ribis</name>
    <dbReference type="NCBI Taxonomy" id="45134"/>
    <lineage>
        <taxon>Eukaryota</taxon>
        <taxon>Fungi</taxon>
        <taxon>Dikarya</taxon>
        <taxon>Ascomycota</taxon>
        <taxon>Pezizomycotina</taxon>
        <taxon>Dothideomycetes</taxon>
        <taxon>Dothideomycetes incertae sedis</taxon>
        <taxon>Botryosphaeriales</taxon>
        <taxon>Botryosphaeriaceae</taxon>
        <taxon>Neofusicoccum</taxon>
    </lineage>
</organism>
<dbReference type="SUPFAM" id="SSF57903">
    <property type="entry name" value="FYVE/PHD zinc finger"/>
    <property type="match status" value="1"/>
</dbReference>
<evidence type="ECO:0000256" key="3">
    <source>
        <dbReference type="ARBA" id="ARBA00022833"/>
    </source>
</evidence>
<keyword evidence="3" id="KW-0862">Zinc</keyword>
<proteinExistence type="predicted"/>
<dbReference type="Gene3D" id="3.30.40.10">
    <property type="entry name" value="Zinc/RING finger domain, C3HC4 (zinc finger)"/>
    <property type="match status" value="1"/>
</dbReference>
<dbReference type="SMART" id="SM00249">
    <property type="entry name" value="PHD"/>
    <property type="match status" value="1"/>
</dbReference>
<evidence type="ECO:0000259" key="5">
    <source>
        <dbReference type="SMART" id="SM00249"/>
    </source>
</evidence>
<dbReference type="EMBL" id="JAJVDC020000210">
    <property type="protein sequence ID" value="KAL1618378.1"/>
    <property type="molecule type" value="Genomic_DNA"/>
</dbReference>
<evidence type="ECO:0000256" key="2">
    <source>
        <dbReference type="ARBA" id="ARBA00022771"/>
    </source>
</evidence>
<feature type="compositionally biased region" description="Polar residues" evidence="4">
    <location>
        <begin position="751"/>
        <end position="768"/>
    </location>
</feature>
<feature type="compositionally biased region" description="Acidic residues" evidence="4">
    <location>
        <begin position="260"/>
        <end position="283"/>
    </location>
</feature>
<keyword evidence="1" id="KW-0479">Metal-binding</keyword>
<feature type="domain" description="Zinc finger PHD-type" evidence="5">
    <location>
        <begin position="584"/>
        <end position="631"/>
    </location>
</feature>
<evidence type="ECO:0000256" key="1">
    <source>
        <dbReference type="ARBA" id="ARBA00022723"/>
    </source>
</evidence>
<dbReference type="InterPro" id="IPR011011">
    <property type="entry name" value="Znf_FYVE_PHD"/>
</dbReference>
<feature type="compositionally biased region" description="Basic and acidic residues" evidence="4">
    <location>
        <begin position="740"/>
        <end position="749"/>
    </location>
</feature>
<evidence type="ECO:0000313" key="7">
    <source>
        <dbReference type="Proteomes" id="UP001521116"/>
    </source>
</evidence>
<keyword evidence="7" id="KW-1185">Reference proteome</keyword>
<feature type="compositionally biased region" description="Pro residues" evidence="4">
    <location>
        <begin position="58"/>
        <end position="69"/>
    </location>
</feature>
<feature type="region of interest" description="Disordered" evidence="4">
    <location>
        <begin position="738"/>
        <end position="814"/>
    </location>
</feature>